<dbReference type="AlphaFoldDB" id="A0A917Z2Y3"/>
<keyword evidence="1" id="KW-0812">Transmembrane</keyword>
<keyword evidence="1" id="KW-0472">Membrane</keyword>
<comment type="caution">
    <text evidence="2">The sequence shown here is derived from an EMBL/GenBank/DDBJ whole genome shotgun (WGS) entry which is preliminary data.</text>
</comment>
<feature type="transmembrane region" description="Helical" evidence="1">
    <location>
        <begin position="60"/>
        <end position="84"/>
    </location>
</feature>
<dbReference type="RefSeq" id="WP_188696290.1">
    <property type="nucleotide sequence ID" value="NZ_BMLS01000004.1"/>
</dbReference>
<evidence type="ECO:0000256" key="1">
    <source>
        <dbReference type="SAM" id="Phobius"/>
    </source>
</evidence>
<feature type="transmembrane region" description="Helical" evidence="1">
    <location>
        <begin position="105"/>
        <end position="130"/>
    </location>
</feature>
<evidence type="ECO:0000313" key="2">
    <source>
        <dbReference type="EMBL" id="GGO71563.1"/>
    </source>
</evidence>
<evidence type="ECO:0000313" key="3">
    <source>
        <dbReference type="Proteomes" id="UP000606935"/>
    </source>
</evidence>
<dbReference type="EMBL" id="BMLS01000004">
    <property type="protein sequence ID" value="GGO71563.1"/>
    <property type="molecule type" value="Genomic_DNA"/>
</dbReference>
<keyword evidence="1" id="KW-1133">Transmembrane helix</keyword>
<gene>
    <name evidence="2" type="ORF">GCM10010982_27640</name>
</gene>
<accession>A0A917Z2Y3</accession>
<name>A0A917Z2Y3_9ALTE</name>
<dbReference type="Proteomes" id="UP000606935">
    <property type="component" value="Unassembled WGS sequence"/>
</dbReference>
<dbReference type="Pfam" id="PF09933">
    <property type="entry name" value="DUF2165"/>
    <property type="match status" value="1"/>
</dbReference>
<sequence length="161" mass="17379">MLRILKILLVLFIGLHALIYAVQNIANLGPAHAALGYVLSNQGHEVYPDSMFFSVTHPMLHWCALWLVILGESAVGFFGIKGAVSMLAARKGSSAQFHAAKTSGVIAAALALLVWFGLFMTFGAAFFQMWQTQVGTGSMEGAFMYSMASAITMMFVYSTAD</sequence>
<dbReference type="InterPro" id="IPR018681">
    <property type="entry name" value="DUF2165_transmembrane"/>
</dbReference>
<reference evidence="2" key="1">
    <citation type="journal article" date="2014" name="Int. J. Syst. Evol. Microbiol.">
        <title>Complete genome sequence of Corynebacterium casei LMG S-19264T (=DSM 44701T), isolated from a smear-ripened cheese.</title>
        <authorList>
            <consortium name="US DOE Joint Genome Institute (JGI-PGF)"/>
            <person name="Walter F."/>
            <person name="Albersmeier A."/>
            <person name="Kalinowski J."/>
            <person name="Ruckert C."/>
        </authorList>
    </citation>
    <scope>NUCLEOTIDE SEQUENCE</scope>
    <source>
        <strain evidence="2">CGMCC 1.7086</strain>
    </source>
</reference>
<keyword evidence="3" id="KW-1185">Reference proteome</keyword>
<evidence type="ECO:0008006" key="4">
    <source>
        <dbReference type="Google" id="ProtNLM"/>
    </source>
</evidence>
<protein>
    <recommendedName>
        <fullName evidence="4">Small integral membrane protein</fullName>
    </recommendedName>
</protein>
<feature type="transmembrane region" description="Helical" evidence="1">
    <location>
        <begin position="142"/>
        <end position="160"/>
    </location>
</feature>
<proteinExistence type="predicted"/>
<organism evidence="2 3">
    <name type="scientific">Bowmanella pacifica</name>
    <dbReference type="NCBI Taxonomy" id="502051"/>
    <lineage>
        <taxon>Bacteria</taxon>
        <taxon>Pseudomonadati</taxon>
        <taxon>Pseudomonadota</taxon>
        <taxon>Gammaproteobacteria</taxon>
        <taxon>Alteromonadales</taxon>
        <taxon>Alteromonadaceae</taxon>
        <taxon>Bowmanella</taxon>
    </lineage>
</organism>
<reference evidence="2" key="2">
    <citation type="submission" date="2020-09" db="EMBL/GenBank/DDBJ databases">
        <authorList>
            <person name="Sun Q."/>
            <person name="Zhou Y."/>
        </authorList>
    </citation>
    <scope>NUCLEOTIDE SEQUENCE</scope>
    <source>
        <strain evidence="2">CGMCC 1.7086</strain>
    </source>
</reference>